<accession>A0A7V4WKF3</accession>
<evidence type="ECO:0000256" key="3">
    <source>
        <dbReference type="ARBA" id="ARBA00022729"/>
    </source>
</evidence>
<evidence type="ECO:0000259" key="4">
    <source>
        <dbReference type="Pfam" id="PF13407"/>
    </source>
</evidence>
<comment type="caution">
    <text evidence="5">The sequence shown here is derived from an EMBL/GenBank/DDBJ whole genome shotgun (WGS) entry which is preliminary data.</text>
</comment>
<keyword evidence="3" id="KW-0732">Signal</keyword>
<comment type="similarity">
    <text evidence="2">Belongs to the bacterial solute-binding protein 2 family.</text>
</comment>
<dbReference type="CDD" id="cd06311">
    <property type="entry name" value="PBP1_ABC_sugar_binding-like"/>
    <property type="match status" value="1"/>
</dbReference>
<dbReference type="AlphaFoldDB" id="A0A7V4WKF3"/>
<dbReference type="Pfam" id="PF13407">
    <property type="entry name" value="Peripla_BP_4"/>
    <property type="match status" value="1"/>
</dbReference>
<comment type="subcellular location">
    <subcellularLocation>
        <location evidence="1">Cell envelope</location>
    </subcellularLocation>
</comment>
<dbReference type="PANTHER" id="PTHR46847:SF1">
    <property type="entry name" value="D-ALLOSE-BINDING PERIPLASMIC PROTEIN-RELATED"/>
    <property type="match status" value="1"/>
</dbReference>
<dbReference type="SUPFAM" id="SSF53822">
    <property type="entry name" value="Periplasmic binding protein-like I"/>
    <property type="match status" value="1"/>
</dbReference>
<dbReference type="Gene3D" id="3.40.50.2300">
    <property type="match status" value="2"/>
</dbReference>
<dbReference type="EMBL" id="DTIY01000030">
    <property type="protein sequence ID" value="HGY39081.1"/>
    <property type="molecule type" value="Genomic_DNA"/>
</dbReference>
<sequence>MRRTFLLYMVLVCVTMLFVGPSWAQKYHIGVAVPAADHGWTGGVIWWAEKAIREWKEKDPNLEFTLVTAYNPSEQVAQVRALITKGIHALVLLPHESGPLTPVAEEARKKGIFVVCVDRGLARETAYDVYLAGDNPGLGRMAGEQMAKLLGGKGKIVVIEGLPTVINTERVEGFKEIIAQYPEIEILAIQTGYWQRDKSFATMQTLLQKFDHIDAVWAGDDDALLGALQAIKLAKRTDIRFIFGAGGMKEVVKMIMDGDPMVPITITYPPSMIASSISLAVKAVKGEPLFPEFYQKSIPSKIILACEVVTKENAKDYYYPDSVY</sequence>
<evidence type="ECO:0000256" key="1">
    <source>
        <dbReference type="ARBA" id="ARBA00004196"/>
    </source>
</evidence>
<dbReference type="PANTHER" id="PTHR46847">
    <property type="entry name" value="D-ALLOSE-BINDING PERIPLASMIC PROTEIN-RELATED"/>
    <property type="match status" value="1"/>
</dbReference>
<dbReference type="GO" id="GO:0030246">
    <property type="term" value="F:carbohydrate binding"/>
    <property type="evidence" value="ECO:0007669"/>
    <property type="project" value="UniProtKB-ARBA"/>
</dbReference>
<reference evidence="5" key="1">
    <citation type="journal article" date="2020" name="mSystems">
        <title>Genome- and Community-Level Interaction Insights into Carbon Utilization and Element Cycling Functions of Hydrothermarchaeota in Hydrothermal Sediment.</title>
        <authorList>
            <person name="Zhou Z."/>
            <person name="Liu Y."/>
            <person name="Xu W."/>
            <person name="Pan J."/>
            <person name="Luo Z.H."/>
            <person name="Li M."/>
        </authorList>
    </citation>
    <scope>NUCLEOTIDE SEQUENCE [LARGE SCALE GENOMIC DNA]</scope>
    <source>
        <strain evidence="5">SpSt-82</strain>
    </source>
</reference>
<dbReference type="GO" id="GO:0030313">
    <property type="term" value="C:cell envelope"/>
    <property type="evidence" value="ECO:0007669"/>
    <property type="project" value="UniProtKB-SubCell"/>
</dbReference>
<evidence type="ECO:0000313" key="5">
    <source>
        <dbReference type="EMBL" id="HGY39081.1"/>
    </source>
</evidence>
<protein>
    <submittedName>
        <fullName evidence="5">Ribose ABC transporter substrate-binding protein</fullName>
    </submittedName>
</protein>
<proteinExistence type="inferred from homology"/>
<dbReference type="InterPro" id="IPR028082">
    <property type="entry name" value="Peripla_BP_I"/>
</dbReference>
<feature type="domain" description="Periplasmic binding protein" evidence="4">
    <location>
        <begin position="29"/>
        <end position="287"/>
    </location>
</feature>
<gene>
    <name evidence="5" type="ORF">ENW11_04655</name>
</gene>
<dbReference type="InterPro" id="IPR025997">
    <property type="entry name" value="SBP_2_dom"/>
</dbReference>
<name>A0A7V4WKF3_9BACT</name>
<evidence type="ECO:0000256" key="2">
    <source>
        <dbReference type="ARBA" id="ARBA00007639"/>
    </source>
</evidence>
<organism evidence="5">
    <name type="scientific">Candidatus Caldatribacterium saccharofermentans</name>
    <dbReference type="NCBI Taxonomy" id="1454753"/>
    <lineage>
        <taxon>Bacteria</taxon>
        <taxon>Pseudomonadati</taxon>
        <taxon>Atribacterota</taxon>
        <taxon>Atribacteria</taxon>
        <taxon>Atribacterales</taxon>
        <taxon>Candidatus Caldatribacteriaceae</taxon>
        <taxon>Candidatus Caldatribacterium</taxon>
    </lineage>
</organism>